<dbReference type="AlphaFoldDB" id="A0A098ECH8"/>
<name>A0A098ECH8_9ZZZZ</name>
<organism evidence="1">
    <name type="scientific">groundwater metagenome</name>
    <dbReference type="NCBI Taxonomy" id="717931"/>
    <lineage>
        <taxon>unclassified sequences</taxon>
        <taxon>metagenomes</taxon>
        <taxon>ecological metagenomes</taxon>
    </lineage>
</organism>
<evidence type="ECO:0000313" key="1">
    <source>
        <dbReference type="EMBL" id="CEG13221.1"/>
    </source>
</evidence>
<gene>
    <name evidence="1" type="ORF">MSIBF_A3470004</name>
</gene>
<protein>
    <submittedName>
        <fullName evidence="1">Uncharacterized protein</fullName>
    </submittedName>
</protein>
<sequence>MSKFKNFDAKNATKIPKIKITMAINVRIKFEKWIGFFRNAAKTSAGSAI</sequence>
<accession>A0A098ECH8</accession>
<proteinExistence type="predicted"/>
<reference evidence="1" key="1">
    <citation type="submission" date="2014-09" db="EMBL/GenBank/DDBJ databases">
        <authorList>
            <person name="Probst J Alexander"/>
        </authorList>
    </citation>
    <scope>NUCLEOTIDE SEQUENCE</scope>
</reference>
<dbReference type="EMBL" id="CCXY01000276">
    <property type="protein sequence ID" value="CEG13221.1"/>
    <property type="molecule type" value="Genomic_DNA"/>
</dbReference>